<feature type="binding site" evidence="9">
    <location>
        <position position="221"/>
    </location>
    <ligand>
        <name>1-deoxy-D-xylulose 5-phosphate</name>
        <dbReference type="ChEBI" id="CHEBI:57792"/>
    </ligand>
</feature>
<dbReference type="NCBIfam" id="TIGR00243">
    <property type="entry name" value="Dxr"/>
    <property type="match status" value="1"/>
</dbReference>
<dbReference type="GO" id="GO:0070402">
    <property type="term" value="F:NADPH binding"/>
    <property type="evidence" value="ECO:0007669"/>
    <property type="project" value="InterPro"/>
</dbReference>
<dbReference type="Gene3D" id="3.40.50.720">
    <property type="entry name" value="NAD(P)-binding Rossmann-like Domain"/>
    <property type="match status" value="1"/>
</dbReference>
<keyword evidence="14" id="KW-1185">Reference proteome</keyword>
<dbReference type="PANTHER" id="PTHR30525:SF0">
    <property type="entry name" value="1-DEOXY-D-XYLULOSE 5-PHOSPHATE REDUCTOISOMERASE, CHLOROPLASTIC"/>
    <property type="match status" value="1"/>
</dbReference>
<keyword evidence="4 9" id="KW-0521">NADP</keyword>
<feature type="binding site" evidence="9">
    <location>
        <position position="10"/>
    </location>
    <ligand>
        <name>NADPH</name>
        <dbReference type="ChEBI" id="CHEBI:57783"/>
    </ligand>
</feature>
<feature type="domain" description="DXP reductoisomerase C-terminal" evidence="12">
    <location>
        <begin position="261"/>
        <end position="377"/>
    </location>
</feature>
<evidence type="ECO:0000256" key="8">
    <source>
        <dbReference type="ARBA" id="ARBA00048543"/>
    </source>
</evidence>
<feature type="binding site" evidence="9">
    <location>
        <position position="7"/>
    </location>
    <ligand>
        <name>NADPH</name>
        <dbReference type="ChEBI" id="CHEBI:57783"/>
    </ligand>
</feature>
<comment type="function">
    <text evidence="9">Catalyzes the NADPH-dependent rearrangement and reduction of 1-deoxy-D-xylulose-5-phosphate (DXP) to 2-C-methyl-D-erythritol 4-phosphate (MEP).</text>
</comment>
<feature type="binding site" evidence="9">
    <location>
        <position position="221"/>
    </location>
    <ligand>
        <name>Mn(2+)</name>
        <dbReference type="ChEBI" id="CHEBI:29035"/>
    </ligand>
</feature>
<feature type="binding site" evidence="9">
    <location>
        <position position="218"/>
    </location>
    <ligand>
        <name>1-deoxy-D-xylulose 5-phosphate</name>
        <dbReference type="ChEBI" id="CHEBI:57792"/>
    </ligand>
</feature>
<comment type="cofactor">
    <cofactor evidence="9">
        <name>Mg(2+)</name>
        <dbReference type="ChEBI" id="CHEBI:18420"/>
    </cofactor>
    <cofactor evidence="9">
        <name>Mn(2+)</name>
        <dbReference type="ChEBI" id="CHEBI:29035"/>
    </cofactor>
</comment>
<evidence type="ECO:0000256" key="5">
    <source>
        <dbReference type="ARBA" id="ARBA00023002"/>
    </source>
</evidence>
<dbReference type="InterPro" id="IPR013644">
    <property type="entry name" value="DXP_reductoisomerase_C"/>
</dbReference>
<dbReference type="NCBIfam" id="NF003938">
    <property type="entry name" value="PRK05447.1-1"/>
    <property type="match status" value="1"/>
</dbReference>
<dbReference type="GO" id="GO:0016853">
    <property type="term" value="F:isomerase activity"/>
    <property type="evidence" value="ECO:0007669"/>
    <property type="project" value="UniProtKB-KW"/>
</dbReference>
<dbReference type="UniPathway" id="UPA00056">
    <property type="reaction ID" value="UER00092"/>
</dbReference>
<keyword evidence="7 9" id="KW-0414">Isoprene biosynthesis</keyword>
<name>A0A370FAY6_9BURK</name>
<dbReference type="Proteomes" id="UP000255265">
    <property type="component" value="Unassembled WGS sequence"/>
</dbReference>
<protein>
    <recommendedName>
        <fullName evidence="9">1-deoxy-D-xylulose 5-phosphate reductoisomerase</fullName>
        <shortName evidence="9">DXP reductoisomerase</shortName>
        <ecNumber evidence="9">1.1.1.267</ecNumber>
    </recommendedName>
    <alternativeName>
        <fullName evidence="9">1-deoxyxylulose-5-phosphate reductoisomerase</fullName>
    </alternativeName>
    <alternativeName>
        <fullName evidence="9">2-C-methyl-D-erythritol 4-phosphate synthase</fullName>
    </alternativeName>
</protein>
<evidence type="ECO:0000259" key="10">
    <source>
        <dbReference type="Pfam" id="PF02670"/>
    </source>
</evidence>
<dbReference type="Pfam" id="PF02670">
    <property type="entry name" value="DXP_reductoisom"/>
    <property type="match status" value="1"/>
</dbReference>
<dbReference type="Pfam" id="PF08436">
    <property type="entry name" value="DXP_redisom_C"/>
    <property type="match status" value="1"/>
</dbReference>
<gene>
    <name evidence="9" type="primary">dxr</name>
    <name evidence="13" type="ORF">DFR41_109160</name>
</gene>
<feature type="binding site" evidence="9">
    <location>
        <position position="217"/>
    </location>
    <ligand>
        <name>1-deoxy-D-xylulose 5-phosphate</name>
        <dbReference type="ChEBI" id="CHEBI:57792"/>
    </ligand>
</feature>
<dbReference type="AlphaFoldDB" id="A0A370FAY6"/>
<dbReference type="InterPro" id="IPR036169">
    <property type="entry name" value="DXPR_C_sf"/>
</dbReference>
<comment type="caution">
    <text evidence="9">Lacks conserved residue(s) required for the propagation of feature annotation.</text>
</comment>
<feature type="binding site" evidence="9">
    <location>
        <position position="8"/>
    </location>
    <ligand>
        <name>NADPH</name>
        <dbReference type="ChEBI" id="CHEBI:57783"/>
    </ligand>
</feature>
<keyword evidence="3 9" id="KW-0479">Metal-binding</keyword>
<dbReference type="EMBL" id="QQAV01000009">
    <property type="protein sequence ID" value="RDI21361.1"/>
    <property type="molecule type" value="Genomic_DNA"/>
</dbReference>
<dbReference type="FunFam" id="3.40.50.720:FF:000045">
    <property type="entry name" value="1-deoxy-D-xylulose 5-phosphate reductoisomerase"/>
    <property type="match status" value="1"/>
</dbReference>
<feature type="binding site" evidence="9">
    <location>
        <position position="121"/>
    </location>
    <ligand>
        <name>NADPH</name>
        <dbReference type="ChEBI" id="CHEBI:57783"/>
    </ligand>
</feature>
<dbReference type="Pfam" id="PF13288">
    <property type="entry name" value="DXPR_C"/>
    <property type="match status" value="1"/>
</dbReference>
<dbReference type="GO" id="GO:0030145">
    <property type="term" value="F:manganese ion binding"/>
    <property type="evidence" value="ECO:0007669"/>
    <property type="project" value="TreeGrafter"/>
</dbReference>
<accession>A0A370FAY6</accession>
<dbReference type="PIRSF" id="PIRSF006205">
    <property type="entry name" value="Dxp_reductismrs"/>
    <property type="match status" value="1"/>
</dbReference>
<dbReference type="InterPro" id="IPR026877">
    <property type="entry name" value="DXPR_C"/>
</dbReference>
<feature type="binding site" evidence="9">
    <location>
        <position position="149"/>
    </location>
    <ligand>
        <name>Mn(2+)</name>
        <dbReference type="ChEBI" id="CHEBI:29035"/>
    </ligand>
</feature>
<proteinExistence type="inferred from homology"/>
<feature type="binding site" evidence="9">
    <location>
        <position position="122"/>
    </location>
    <ligand>
        <name>1-deoxy-D-xylulose 5-phosphate</name>
        <dbReference type="ChEBI" id="CHEBI:57792"/>
    </ligand>
</feature>
<evidence type="ECO:0000256" key="9">
    <source>
        <dbReference type="HAMAP-Rule" id="MF_00183"/>
    </source>
</evidence>
<dbReference type="InterPro" id="IPR003821">
    <property type="entry name" value="DXP_reductoisomerase"/>
</dbReference>
<evidence type="ECO:0000259" key="12">
    <source>
        <dbReference type="Pfam" id="PF13288"/>
    </source>
</evidence>
<dbReference type="InterPro" id="IPR013512">
    <property type="entry name" value="DXP_reductoisomerase_N"/>
</dbReference>
<reference evidence="13 14" key="1">
    <citation type="submission" date="2018-07" db="EMBL/GenBank/DDBJ databases">
        <title>Genomic Encyclopedia of Type Strains, Phase IV (KMG-IV): sequencing the most valuable type-strain genomes for metagenomic binning, comparative biology and taxonomic classification.</title>
        <authorList>
            <person name="Goeker M."/>
        </authorList>
    </citation>
    <scope>NUCLEOTIDE SEQUENCE [LARGE SCALE GENOMIC DNA]</scope>
    <source>
        <strain evidence="13 14">DSM 21352</strain>
    </source>
</reference>
<evidence type="ECO:0000256" key="2">
    <source>
        <dbReference type="ARBA" id="ARBA00006825"/>
    </source>
</evidence>
<evidence type="ECO:0000256" key="7">
    <source>
        <dbReference type="ARBA" id="ARBA00023229"/>
    </source>
</evidence>
<evidence type="ECO:0000256" key="3">
    <source>
        <dbReference type="ARBA" id="ARBA00022723"/>
    </source>
</evidence>
<dbReference type="GO" id="GO:0051484">
    <property type="term" value="P:isopentenyl diphosphate biosynthetic process, methylerythritol 4-phosphate pathway involved in terpenoid biosynthetic process"/>
    <property type="evidence" value="ECO:0007669"/>
    <property type="project" value="TreeGrafter"/>
</dbReference>
<dbReference type="GO" id="GO:0030604">
    <property type="term" value="F:1-deoxy-D-xylulose-5-phosphate reductoisomerase activity"/>
    <property type="evidence" value="ECO:0007669"/>
    <property type="project" value="UniProtKB-UniRule"/>
</dbReference>
<feature type="binding site" evidence="9">
    <location>
        <position position="148"/>
    </location>
    <ligand>
        <name>1-deoxy-D-xylulose 5-phosphate</name>
        <dbReference type="ChEBI" id="CHEBI:57792"/>
    </ligand>
</feature>
<dbReference type="PANTHER" id="PTHR30525">
    <property type="entry name" value="1-DEOXY-D-XYLULOSE 5-PHOSPHATE REDUCTOISOMERASE"/>
    <property type="match status" value="1"/>
</dbReference>
<comment type="catalytic activity">
    <reaction evidence="8">
        <text>2-C-methyl-D-erythritol 4-phosphate + NADP(+) = 1-deoxy-D-xylulose 5-phosphate + NADPH + H(+)</text>
        <dbReference type="Rhea" id="RHEA:13717"/>
        <dbReference type="ChEBI" id="CHEBI:15378"/>
        <dbReference type="ChEBI" id="CHEBI:57783"/>
        <dbReference type="ChEBI" id="CHEBI:57792"/>
        <dbReference type="ChEBI" id="CHEBI:58262"/>
        <dbReference type="ChEBI" id="CHEBI:58349"/>
        <dbReference type="EC" id="1.1.1.267"/>
    </reaction>
    <physiologicalReaction direction="right-to-left" evidence="8">
        <dbReference type="Rhea" id="RHEA:13719"/>
    </physiologicalReaction>
</comment>
<evidence type="ECO:0000313" key="14">
    <source>
        <dbReference type="Proteomes" id="UP000255265"/>
    </source>
</evidence>
<dbReference type="SUPFAM" id="SSF55347">
    <property type="entry name" value="Glyceraldehyde-3-phosphate dehydrogenase-like, C-terminal domain"/>
    <property type="match status" value="1"/>
</dbReference>
<evidence type="ECO:0000256" key="4">
    <source>
        <dbReference type="ARBA" id="ARBA00022857"/>
    </source>
</evidence>
<feature type="binding site" evidence="9">
    <location>
        <position position="147"/>
    </location>
    <ligand>
        <name>Mn(2+)</name>
        <dbReference type="ChEBI" id="CHEBI:29035"/>
    </ligand>
</feature>
<dbReference type="NCBIfam" id="NF009114">
    <property type="entry name" value="PRK12464.1"/>
    <property type="match status" value="1"/>
</dbReference>
<feature type="domain" description="1-deoxy-D-xylulose 5-phosphate reductoisomerase C-terminal" evidence="11">
    <location>
        <begin position="143"/>
        <end position="229"/>
    </location>
</feature>
<feature type="binding site" evidence="9">
    <location>
        <position position="33"/>
    </location>
    <ligand>
        <name>NADPH</name>
        <dbReference type="ChEBI" id="CHEBI:57783"/>
    </ligand>
</feature>
<dbReference type="SUPFAM" id="SSF51735">
    <property type="entry name" value="NAD(P)-binding Rossmann-fold domains"/>
    <property type="match status" value="1"/>
</dbReference>
<keyword evidence="9" id="KW-0460">Magnesium</keyword>
<feature type="binding site" evidence="9">
    <location>
        <position position="123"/>
    </location>
    <ligand>
        <name>NADPH</name>
        <dbReference type="ChEBI" id="CHEBI:57783"/>
    </ligand>
</feature>
<comment type="pathway">
    <text evidence="1 9">Isoprenoid biosynthesis; isopentenyl diphosphate biosynthesis via DXP pathway; isopentenyl diphosphate from 1-deoxy-D-xylulose 5-phosphate: step 1/6.</text>
</comment>
<keyword evidence="13" id="KW-0413">Isomerase</keyword>
<organism evidence="13 14">
    <name type="scientific">Pseudacidovorax intermedius</name>
    <dbReference type="NCBI Taxonomy" id="433924"/>
    <lineage>
        <taxon>Bacteria</taxon>
        <taxon>Pseudomonadati</taxon>
        <taxon>Pseudomonadota</taxon>
        <taxon>Betaproteobacteria</taxon>
        <taxon>Burkholderiales</taxon>
        <taxon>Comamonadaceae</taxon>
        <taxon>Pseudacidovorax</taxon>
    </lineage>
</organism>
<dbReference type="EC" id="1.1.1.267" evidence="9"/>
<evidence type="ECO:0000313" key="13">
    <source>
        <dbReference type="EMBL" id="RDI21361.1"/>
    </source>
</evidence>
<evidence type="ECO:0000259" key="11">
    <source>
        <dbReference type="Pfam" id="PF08436"/>
    </source>
</evidence>
<dbReference type="STRING" id="433924.NS331_08275"/>
<feature type="binding site" evidence="9">
    <location>
        <position position="176"/>
    </location>
    <ligand>
        <name>1-deoxy-D-xylulose 5-phosphate</name>
        <dbReference type="ChEBI" id="CHEBI:57792"/>
    </ligand>
</feature>
<dbReference type="InterPro" id="IPR036291">
    <property type="entry name" value="NAD(P)-bd_dom_sf"/>
</dbReference>
<feature type="binding site" evidence="9">
    <location>
        <position position="9"/>
    </location>
    <ligand>
        <name>NADPH</name>
        <dbReference type="ChEBI" id="CHEBI:57783"/>
    </ligand>
</feature>
<feature type="binding site" evidence="9">
    <location>
        <position position="205"/>
    </location>
    <ligand>
        <name>NADPH</name>
        <dbReference type="ChEBI" id="CHEBI:57783"/>
    </ligand>
</feature>
<feature type="binding site" evidence="9">
    <location>
        <position position="149"/>
    </location>
    <ligand>
        <name>1-deoxy-D-xylulose 5-phosphate</name>
        <dbReference type="ChEBI" id="CHEBI:57792"/>
    </ligand>
</feature>
<evidence type="ECO:0000256" key="1">
    <source>
        <dbReference type="ARBA" id="ARBA00005094"/>
    </source>
</evidence>
<feature type="binding site" evidence="9">
    <location>
        <position position="199"/>
    </location>
    <ligand>
        <name>1-deoxy-D-xylulose 5-phosphate</name>
        <dbReference type="ChEBI" id="CHEBI:57792"/>
    </ligand>
</feature>
<keyword evidence="5 9" id="KW-0560">Oxidoreductase</keyword>
<comment type="caution">
    <text evidence="13">The sequence shown here is derived from an EMBL/GenBank/DDBJ whole genome shotgun (WGS) entry which is preliminary data.</text>
</comment>
<feature type="domain" description="1-deoxy-D-xylulose 5-phosphate reductoisomerase N-terminal" evidence="10">
    <location>
        <begin position="1"/>
        <end position="129"/>
    </location>
</feature>
<feature type="binding site" evidence="9">
    <location>
        <position position="212"/>
    </location>
    <ligand>
        <name>1-deoxy-D-xylulose 5-phosphate</name>
        <dbReference type="ChEBI" id="CHEBI:57792"/>
    </ligand>
</feature>
<dbReference type="Gene3D" id="1.10.1740.10">
    <property type="match status" value="1"/>
</dbReference>
<dbReference type="SUPFAM" id="SSF69055">
    <property type="entry name" value="1-deoxy-D-xylulose-5-phosphate reductoisomerase, C-terminal domain"/>
    <property type="match status" value="1"/>
</dbReference>
<dbReference type="HAMAP" id="MF_00183">
    <property type="entry name" value="DXP_reductoisom"/>
    <property type="match status" value="1"/>
</dbReference>
<sequence length="388" mass="41469">MTILGATGSVGTSTLDVIARHPDRYEVFALTAATRVDELAAQCLRFQPRFAVMADERAARGLASRLEAAQLSTRVLSGPQALDEVAAHPDVDAVMAAIVGAAGLASCLAAAAAGKRLLLANKEALVVGGALFMETVRRGGATLLPIDSEHSAIFQCLPEDPASWPQRVERLILTASGGPFRGRDPSTLSDVTPDQACAHPNWVMGRKISVDSATMMNKALEVIEARHLFGLPPSRIEVTLHPQSVIHSMVEFIDGSVLAQLGTPDMRVPIACGLAWPERVESGSQRLDFRQLASLTFEEADERRFPGLKLAWQVLEAAPGTPAVLNAANEVAVAAFLDGRLRFDRIHAVNVETLDRVRPSKAQSLADLLDLDAQARRAAELAVGRMAS</sequence>
<keyword evidence="6 9" id="KW-0464">Manganese</keyword>
<evidence type="ECO:0000256" key="6">
    <source>
        <dbReference type="ARBA" id="ARBA00023211"/>
    </source>
</evidence>
<comment type="similarity">
    <text evidence="2 9">Belongs to the DXR family.</text>
</comment>